<evidence type="ECO:0000313" key="4">
    <source>
        <dbReference type="Proteomes" id="UP000198943"/>
    </source>
</evidence>
<keyword evidence="4" id="KW-1185">Reference proteome</keyword>
<accession>A0A1G6JQS3</accession>
<name>A0A1G6JQS3_9FIRM</name>
<dbReference type="AlphaFoldDB" id="A0A1G6JQS3"/>
<feature type="transmembrane region" description="Helical" evidence="2">
    <location>
        <begin position="307"/>
        <end position="336"/>
    </location>
</feature>
<feature type="coiled-coil region" evidence="1">
    <location>
        <begin position="346"/>
        <end position="373"/>
    </location>
</feature>
<dbReference type="Proteomes" id="UP000198943">
    <property type="component" value="Unassembled WGS sequence"/>
</dbReference>
<evidence type="ECO:0000256" key="1">
    <source>
        <dbReference type="SAM" id="Coils"/>
    </source>
</evidence>
<dbReference type="RefSeq" id="WP_093729663.1">
    <property type="nucleotide sequence ID" value="NZ_FMYW01000003.1"/>
</dbReference>
<keyword evidence="2" id="KW-0812">Transmembrane</keyword>
<keyword evidence="1" id="KW-0175">Coiled coil</keyword>
<evidence type="ECO:0000256" key="2">
    <source>
        <dbReference type="SAM" id="Phobius"/>
    </source>
</evidence>
<feature type="transmembrane region" description="Helical" evidence="2">
    <location>
        <begin position="275"/>
        <end position="295"/>
    </location>
</feature>
<reference evidence="4" key="1">
    <citation type="submission" date="2016-10" db="EMBL/GenBank/DDBJ databases">
        <authorList>
            <person name="Varghese N."/>
            <person name="Submissions S."/>
        </authorList>
    </citation>
    <scope>NUCLEOTIDE SEQUENCE [LARGE SCALE GENOMIC DNA]</scope>
    <source>
        <strain evidence="4">DSM 11005</strain>
    </source>
</reference>
<evidence type="ECO:0000313" key="3">
    <source>
        <dbReference type="EMBL" id="SDC21011.1"/>
    </source>
</evidence>
<dbReference type="OrthoDB" id="1711141at2"/>
<protein>
    <recommendedName>
        <fullName evidence="5">Tim44-like domain-containing protein</fullName>
    </recommendedName>
</protein>
<sequence length="522" mass="59359">METRFGSLGIFLVTFFIGGGLVDTAVHNSTSYFSFEFIACALLGLLLVLGSFLIFYALVLPAWTDKHYTLKNELTGLVKEDQTGKQDSDATEHLITDFRNSLREFFDRPGLPENSPLQNTATQLYWHILYLQKRRMEQLGVTMDFDAVRKRYGGVSVTKNKHFDGKYMITDAKERIEASRIYKRDHRTIHEKKDSELAHYTILNAKQATKENSIICPNCGNPTTRENLLDGCDYCGTKFTVEDLGNRVSSFGLRQDYQVAYDKYTDAREHYGTRAFLLGAVPIFIVCMIYGLFVMDDLDAGLFMRLTATFFTAAFCAALMGYIVKYGFWVTLFPVLQLKQSLTYRSKKKLDELKQRESKNEVLEKEIRAFDKRFSLENFFSNIQNKLAAIHYASTGSQAHAFATVELSPYLEYYNDVADMDVTEMSLLDFHSDEKSQHIHMKAIANLTRVTGNSCRETTETVELQLIKSAACKTQAVCGPSVLKCKNCGASISLLNGGKCEYCDSELNLWEHDWVIADYQVL</sequence>
<keyword evidence="2" id="KW-1133">Transmembrane helix</keyword>
<gene>
    <name evidence="3" type="ORF">SAMN04487864_103225</name>
</gene>
<proteinExistence type="predicted"/>
<keyword evidence="2" id="KW-0472">Membrane</keyword>
<feature type="transmembrane region" description="Helical" evidence="2">
    <location>
        <begin position="34"/>
        <end position="59"/>
    </location>
</feature>
<evidence type="ECO:0008006" key="5">
    <source>
        <dbReference type="Google" id="ProtNLM"/>
    </source>
</evidence>
<dbReference type="EMBL" id="FMYW01000003">
    <property type="protein sequence ID" value="SDC21011.1"/>
    <property type="molecule type" value="Genomic_DNA"/>
</dbReference>
<organism evidence="3 4">
    <name type="scientific">Succiniclasticum ruminis</name>
    <dbReference type="NCBI Taxonomy" id="40841"/>
    <lineage>
        <taxon>Bacteria</taxon>
        <taxon>Bacillati</taxon>
        <taxon>Bacillota</taxon>
        <taxon>Negativicutes</taxon>
        <taxon>Acidaminococcales</taxon>
        <taxon>Acidaminococcaceae</taxon>
        <taxon>Succiniclasticum</taxon>
    </lineage>
</organism>